<comment type="caution">
    <text evidence="1">The sequence shown here is derived from an EMBL/GenBank/DDBJ whole genome shotgun (WGS) entry which is preliminary data.</text>
</comment>
<evidence type="ECO:0000313" key="2">
    <source>
        <dbReference type="Proteomes" id="UP000250918"/>
    </source>
</evidence>
<protein>
    <submittedName>
        <fullName evidence="1">Uncharacterized protein</fullName>
    </submittedName>
</protein>
<dbReference type="AlphaFoldDB" id="A0A855X959"/>
<accession>A0A855X959</accession>
<sequence>MTYRLRLHSIAAILLIVVLAALPVRAQYAAIQMLTEYFDLVISGNYESASYMWSEQAQARASRFGITYTGIPIRCDCTSPIIRNPDAARGHLTPPVKQSENLAADTVVRLQFSNVIGGNLVEWYYYAQKANGYYSLIYPEDFYGRSWPVVETKYFRIHAQPGVRALLNPVIIEEADRFIERMADSLKLTKDRLAEIEKAKIEYFFCESEETVKAITGQTTKGMLDLASNDIISTDFPHYHELVHLLVNIKLKDLPLTTLPLLREGIAVRYGGRWGKRVTALMDLGIYLYREKLVELDSIVTVPGFQSSASADIAYPVAGLFASWIIDRSGLQGFFDLYRKFSRSDGSLDTLNHLELRRMLAEGLKLPDWAAVQAGFAAYLDSEATRVAVARPGVIADGKELIHTDRITVRQDKDWLSFEFSPDPSSEVTEGNLLFGKDQRLVNARSPLFDEQYQQGYPFDGFRYGVRIDQNEAGLYDYATNELVAKYIWGIAPSDDYYTASDRKVRVRFRTYLLGKTLPASSDFRLMPK</sequence>
<dbReference type="EMBL" id="PQAP01000023">
    <property type="protein sequence ID" value="PWB74774.1"/>
    <property type="molecule type" value="Genomic_DNA"/>
</dbReference>
<name>A0A855X959_9BACT</name>
<proteinExistence type="predicted"/>
<evidence type="ECO:0000313" key="1">
    <source>
        <dbReference type="EMBL" id="PWB74774.1"/>
    </source>
</evidence>
<dbReference type="Proteomes" id="UP000250918">
    <property type="component" value="Unassembled WGS sequence"/>
</dbReference>
<organism evidence="1 2">
    <name type="scientific">candidate division GN15 bacterium</name>
    <dbReference type="NCBI Taxonomy" id="2072418"/>
    <lineage>
        <taxon>Bacteria</taxon>
        <taxon>candidate division GN15</taxon>
    </lineage>
</organism>
<reference evidence="1 2" key="1">
    <citation type="journal article" date="2018" name="ISME J.">
        <title>A methanotrophic archaeon couples anaerobic oxidation of methane to Fe(III) reduction.</title>
        <authorList>
            <person name="Cai C."/>
            <person name="Leu A.O."/>
            <person name="Xie G.J."/>
            <person name="Guo J."/>
            <person name="Feng Y."/>
            <person name="Zhao J.X."/>
            <person name="Tyson G.W."/>
            <person name="Yuan Z."/>
            <person name="Hu S."/>
        </authorList>
    </citation>
    <scope>NUCLEOTIDE SEQUENCE [LARGE SCALE GENOMIC DNA]</scope>
    <source>
        <strain evidence="1">FeB_12</strain>
    </source>
</reference>
<gene>
    <name evidence="1" type="ORF">C3F09_03540</name>
</gene>